<gene>
    <name evidence="1" type="ORF">DY000_02042067</name>
</gene>
<keyword evidence="2" id="KW-1185">Reference proteome</keyword>
<accession>A0ABQ7BLG0</accession>
<name>A0ABQ7BLG0_BRACR</name>
<sequence length="162" mass="18021">MSVRIPLFSCSDRDWQADLTCRASLPQMASTPLNTSGTSIFDFQKHGNVPSARTFTPRPISPLLIAHTQEEMDDLASSRSARVEVIKCLRNRSEVLDHIPTYQAQSYHRGTLNTPKFHSIRSVCFEVGGTSGTAPRSGTIHHSLSFRGWTKSKQDIPNTKAH</sequence>
<comment type="caution">
    <text evidence="1">The sequence shown here is derived from an EMBL/GenBank/DDBJ whole genome shotgun (WGS) entry which is preliminary data.</text>
</comment>
<proteinExistence type="predicted"/>
<organism evidence="1 2">
    <name type="scientific">Brassica cretica</name>
    <name type="common">Mustard</name>
    <dbReference type="NCBI Taxonomy" id="69181"/>
    <lineage>
        <taxon>Eukaryota</taxon>
        <taxon>Viridiplantae</taxon>
        <taxon>Streptophyta</taxon>
        <taxon>Embryophyta</taxon>
        <taxon>Tracheophyta</taxon>
        <taxon>Spermatophyta</taxon>
        <taxon>Magnoliopsida</taxon>
        <taxon>eudicotyledons</taxon>
        <taxon>Gunneridae</taxon>
        <taxon>Pentapetalae</taxon>
        <taxon>rosids</taxon>
        <taxon>malvids</taxon>
        <taxon>Brassicales</taxon>
        <taxon>Brassicaceae</taxon>
        <taxon>Brassiceae</taxon>
        <taxon>Brassica</taxon>
    </lineage>
</organism>
<reference evidence="1 2" key="1">
    <citation type="journal article" date="2020" name="BMC Genomics">
        <title>Intraspecific diversification of the crop wild relative Brassica cretica Lam. using demographic model selection.</title>
        <authorList>
            <person name="Kioukis A."/>
            <person name="Michalopoulou V.A."/>
            <person name="Briers L."/>
            <person name="Pirintsos S."/>
            <person name="Studholme D.J."/>
            <person name="Pavlidis P."/>
            <person name="Sarris P.F."/>
        </authorList>
    </citation>
    <scope>NUCLEOTIDE SEQUENCE [LARGE SCALE GENOMIC DNA]</scope>
    <source>
        <strain evidence="2">cv. PFS-1207/04</strain>
    </source>
</reference>
<evidence type="ECO:0000313" key="2">
    <source>
        <dbReference type="Proteomes" id="UP000266723"/>
    </source>
</evidence>
<dbReference type="Proteomes" id="UP000266723">
    <property type="component" value="Unassembled WGS sequence"/>
</dbReference>
<dbReference type="EMBL" id="QGKV02001507">
    <property type="protein sequence ID" value="KAF3533123.1"/>
    <property type="molecule type" value="Genomic_DNA"/>
</dbReference>
<protein>
    <submittedName>
        <fullName evidence="1">Uncharacterized protein</fullName>
    </submittedName>
</protein>
<evidence type="ECO:0000313" key="1">
    <source>
        <dbReference type="EMBL" id="KAF3533123.1"/>
    </source>
</evidence>